<sequence>MSGFRTVSIARSRGENRFYNPPHIRKQQLLRRQQEEEERKQRQKQEQEQQERQRLEKMDCLEKSDECESISISNCTVSSSEPTNLDRFLEYTTPVVTAQYLPKTSVRRWRGHETESHPYFVLSDLWESFKEWSAYGAGVPLLLDGSESVKQYYVPYLSGIQLYIDPSRPSPRLRRPGEESDAESSRETSSDGSSDNGVERRINAFVEGTWNQQKIADANVQSFSRLSLRNRPFVGSSSDESELMFEYFEHDPPFSREPLADKISVLASRFPELRTYKSCDLLSSSWISVAWYPIYRIPTGPTLQNLDACFLTFHSLSTPFQSTSSDGFDFSNFIVREVHNPNMSLKLPLRTFGLASYKFKASFWNGNGLYECDRPNSLLRLPDNWLKRLQVNHPDYRFFISHNSYMR</sequence>
<accession>A0ACC1YF02</accession>
<evidence type="ECO:0000313" key="1">
    <source>
        <dbReference type="EMBL" id="KAJ4722081.1"/>
    </source>
</evidence>
<keyword evidence="2" id="KW-1185">Reference proteome</keyword>
<evidence type="ECO:0000313" key="2">
    <source>
        <dbReference type="Proteomes" id="UP001164539"/>
    </source>
</evidence>
<gene>
    <name evidence="1" type="ORF">OWV82_005642</name>
</gene>
<name>A0ACC1YF02_MELAZ</name>
<protein>
    <submittedName>
        <fullName evidence="1">Uncharacterized protein</fullName>
    </submittedName>
</protein>
<comment type="caution">
    <text evidence="1">The sequence shown here is derived from an EMBL/GenBank/DDBJ whole genome shotgun (WGS) entry which is preliminary data.</text>
</comment>
<dbReference type="EMBL" id="CM051396">
    <property type="protein sequence ID" value="KAJ4722081.1"/>
    <property type="molecule type" value="Genomic_DNA"/>
</dbReference>
<proteinExistence type="predicted"/>
<dbReference type="Proteomes" id="UP001164539">
    <property type="component" value="Chromosome 3"/>
</dbReference>
<reference evidence="1 2" key="1">
    <citation type="journal article" date="2023" name="Science">
        <title>Complex scaffold remodeling in plant triterpene biosynthesis.</title>
        <authorList>
            <person name="De La Pena R."/>
            <person name="Hodgson H."/>
            <person name="Liu J.C."/>
            <person name="Stephenson M.J."/>
            <person name="Martin A.C."/>
            <person name="Owen C."/>
            <person name="Harkess A."/>
            <person name="Leebens-Mack J."/>
            <person name="Jimenez L.E."/>
            <person name="Osbourn A."/>
            <person name="Sattely E.S."/>
        </authorList>
    </citation>
    <scope>NUCLEOTIDE SEQUENCE [LARGE SCALE GENOMIC DNA]</scope>
    <source>
        <strain evidence="2">cv. JPN11</strain>
        <tissue evidence="1">Leaf</tissue>
    </source>
</reference>
<organism evidence="1 2">
    <name type="scientific">Melia azedarach</name>
    <name type="common">Chinaberry tree</name>
    <dbReference type="NCBI Taxonomy" id="155640"/>
    <lineage>
        <taxon>Eukaryota</taxon>
        <taxon>Viridiplantae</taxon>
        <taxon>Streptophyta</taxon>
        <taxon>Embryophyta</taxon>
        <taxon>Tracheophyta</taxon>
        <taxon>Spermatophyta</taxon>
        <taxon>Magnoliopsida</taxon>
        <taxon>eudicotyledons</taxon>
        <taxon>Gunneridae</taxon>
        <taxon>Pentapetalae</taxon>
        <taxon>rosids</taxon>
        <taxon>malvids</taxon>
        <taxon>Sapindales</taxon>
        <taxon>Meliaceae</taxon>
        <taxon>Melia</taxon>
    </lineage>
</organism>